<keyword evidence="3" id="KW-1185">Reference proteome</keyword>
<evidence type="ECO:0000313" key="2">
    <source>
        <dbReference type="EMBL" id="AJE81903.1"/>
    </source>
</evidence>
<feature type="compositionally biased region" description="Gly residues" evidence="1">
    <location>
        <begin position="79"/>
        <end position="88"/>
    </location>
</feature>
<gene>
    <name evidence="2" type="ORF">SLNWT_1527</name>
</gene>
<evidence type="ECO:0000313" key="3">
    <source>
        <dbReference type="Proteomes" id="UP000031523"/>
    </source>
</evidence>
<proteinExistence type="predicted"/>
<dbReference type="Proteomes" id="UP000031523">
    <property type="component" value="Chromosome"/>
</dbReference>
<feature type="region of interest" description="Disordered" evidence="1">
    <location>
        <begin position="77"/>
        <end position="145"/>
    </location>
</feature>
<protein>
    <submittedName>
        <fullName evidence="2">Uncharacterized protein</fullName>
    </submittedName>
</protein>
<evidence type="ECO:0000256" key="1">
    <source>
        <dbReference type="SAM" id="MobiDB-lite"/>
    </source>
</evidence>
<dbReference type="KEGG" id="sals:SLNWT_1527"/>
<dbReference type="AlphaFoldDB" id="A0A0B5EI82"/>
<accession>A0A0B5EI82</accession>
<reference evidence="2 3" key="1">
    <citation type="submission" date="2015-01" db="EMBL/GenBank/DDBJ databases">
        <title>Enhanced salinomycin production by adjusting the supply of polyketide extender units in Streptomyce albus DSM 41398.</title>
        <authorList>
            <person name="Lu C."/>
        </authorList>
    </citation>
    <scope>NUCLEOTIDE SEQUENCE [LARGE SCALE GENOMIC DNA]</scope>
    <source>
        <strain evidence="3">ATCC 21838 / DSM 41398 / FERM P-419 / JCM 4703 / NBRC 107858</strain>
    </source>
</reference>
<dbReference type="EMBL" id="CP010519">
    <property type="protein sequence ID" value="AJE81903.1"/>
    <property type="molecule type" value="Genomic_DNA"/>
</dbReference>
<feature type="compositionally biased region" description="Low complexity" evidence="1">
    <location>
        <begin position="126"/>
        <end position="137"/>
    </location>
</feature>
<organism evidence="2 3">
    <name type="scientific">Streptomyces albus (strain ATCC 21838 / DSM 41398 / FERM P-419 / JCM 4703 / NBRC 107858)</name>
    <dbReference type="NCBI Taxonomy" id="1081613"/>
    <lineage>
        <taxon>Bacteria</taxon>
        <taxon>Bacillati</taxon>
        <taxon>Actinomycetota</taxon>
        <taxon>Actinomycetes</taxon>
        <taxon>Kitasatosporales</taxon>
        <taxon>Streptomycetaceae</taxon>
        <taxon>Streptomyces</taxon>
    </lineage>
</organism>
<name>A0A0B5EI82_STRA4</name>
<sequence length="145" mass="14670">MLGGLWWVAVLRLAFSPGAGVLEGTVAAGGWGLSVLPVHCVPRGRARRADAGSAGGREWAGSGGPYGVEMRDGYPAGPYGPGVRGGYPAGPHGSEVRGGYPASWGEPPGSGGELAEPWEESPASWGEPPGSAGEPPGVWDEPRGR</sequence>